<protein>
    <submittedName>
        <fullName evidence="2">Uncharacterized protein</fullName>
    </submittedName>
</protein>
<name>A7EV47_SCLS1</name>
<dbReference type="Proteomes" id="UP000001312">
    <property type="component" value="Unassembled WGS sequence"/>
</dbReference>
<reference evidence="3" key="1">
    <citation type="journal article" date="2011" name="PLoS Genet.">
        <title>Genomic analysis of the necrotrophic fungal pathogens Sclerotinia sclerotiorum and Botrytis cinerea.</title>
        <authorList>
            <person name="Amselem J."/>
            <person name="Cuomo C.A."/>
            <person name="van Kan J.A."/>
            <person name="Viaud M."/>
            <person name="Benito E.P."/>
            <person name="Couloux A."/>
            <person name="Coutinho P.M."/>
            <person name="de Vries R.P."/>
            <person name="Dyer P.S."/>
            <person name="Fillinger S."/>
            <person name="Fournier E."/>
            <person name="Gout L."/>
            <person name="Hahn M."/>
            <person name="Kohn L."/>
            <person name="Lapalu N."/>
            <person name="Plummer K.M."/>
            <person name="Pradier J.M."/>
            <person name="Quevillon E."/>
            <person name="Sharon A."/>
            <person name="Simon A."/>
            <person name="ten Have A."/>
            <person name="Tudzynski B."/>
            <person name="Tudzynski P."/>
            <person name="Wincker P."/>
            <person name="Andrew M."/>
            <person name="Anthouard V."/>
            <person name="Beever R.E."/>
            <person name="Beffa R."/>
            <person name="Benoit I."/>
            <person name="Bouzid O."/>
            <person name="Brault B."/>
            <person name="Chen Z."/>
            <person name="Choquer M."/>
            <person name="Collemare J."/>
            <person name="Cotton P."/>
            <person name="Danchin E.G."/>
            <person name="Da Silva C."/>
            <person name="Gautier A."/>
            <person name="Giraud C."/>
            <person name="Giraud T."/>
            <person name="Gonzalez C."/>
            <person name="Grossetete S."/>
            <person name="Guldener U."/>
            <person name="Henrissat B."/>
            <person name="Howlett B.J."/>
            <person name="Kodira C."/>
            <person name="Kretschmer M."/>
            <person name="Lappartient A."/>
            <person name="Leroch M."/>
            <person name="Levis C."/>
            <person name="Mauceli E."/>
            <person name="Neuveglise C."/>
            <person name="Oeser B."/>
            <person name="Pearson M."/>
            <person name="Poulain J."/>
            <person name="Poussereau N."/>
            <person name="Quesneville H."/>
            <person name="Rascle C."/>
            <person name="Schumacher J."/>
            <person name="Segurens B."/>
            <person name="Sexton A."/>
            <person name="Silva E."/>
            <person name="Sirven C."/>
            <person name="Soanes D.M."/>
            <person name="Talbot N.J."/>
            <person name="Templeton M."/>
            <person name="Yandava C."/>
            <person name="Yarden O."/>
            <person name="Zeng Q."/>
            <person name="Rollins J.A."/>
            <person name="Lebrun M.H."/>
            <person name="Dickman M."/>
        </authorList>
    </citation>
    <scope>NUCLEOTIDE SEQUENCE [LARGE SCALE GENOMIC DNA]</scope>
    <source>
        <strain evidence="3">ATCC 18683 / 1980 / Ss-1</strain>
    </source>
</reference>
<dbReference type="InParanoid" id="A7EV47"/>
<organism evidence="2 3">
    <name type="scientific">Sclerotinia sclerotiorum (strain ATCC 18683 / 1980 / Ss-1)</name>
    <name type="common">White mold</name>
    <name type="synonym">Whetzelinia sclerotiorum</name>
    <dbReference type="NCBI Taxonomy" id="665079"/>
    <lineage>
        <taxon>Eukaryota</taxon>
        <taxon>Fungi</taxon>
        <taxon>Dikarya</taxon>
        <taxon>Ascomycota</taxon>
        <taxon>Pezizomycotina</taxon>
        <taxon>Leotiomycetes</taxon>
        <taxon>Helotiales</taxon>
        <taxon>Sclerotiniaceae</taxon>
        <taxon>Sclerotinia</taxon>
    </lineage>
</organism>
<sequence>MPKSPTIYRRKYGPPPSPIQIIIGAHRSGLTPITAYNLTHPPANASREERIAYQQSRLHGYTRQILVDLDVVSLKALEIPIHCNPIDPALQRSRWLDYREDDFKIPMSRVEEEGIAWTAKNPIVWKYLEPCLRLASRLFGRMHTDSFVLLLLGTPKTIPIEEFKPQDVFKYGGGTQRLFKRFNLLPYHSLNAWRTRRELDRIEKYVLSRHFRLAFGVDVPDGDAVDESSVLSAAESQKSVGDHDGNSADESSLLGGVHHKSLYTAMSDVPGLGSNLRPWPEADAARHGEVPQLVLPLGPSWSSPLPIYIHAQFRSDDFWTLHAKKTLMDCAWTFAYVAGKDPEREDPEEENPDIERENEHRDKLDKWFDKLNAARKPLTESLDAALQNFDLCVYRLIIWEKVVKSSLYFKKYHGLQRHHRAGLEREDPGVSRYYSNCTDQFWTSRTKLSFQNDYATAVAENEAQMQRNQTGLNAKFEKAQMHADNSEYALCEPLCEKLLFDDLGATLDLWIRGDVFCFLSKCIHLKKKERLRNAREARRAYEWLLATVEMSAENGQSVLEKIDEIWINIDELA</sequence>
<dbReference type="EMBL" id="CH476633">
    <property type="protein sequence ID" value="EDN93339.1"/>
    <property type="molecule type" value="Genomic_DNA"/>
</dbReference>
<dbReference type="GeneID" id="5485973"/>
<evidence type="ECO:0000313" key="3">
    <source>
        <dbReference type="Proteomes" id="UP000001312"/>
    </source>
</evidence>
<feature type="region of interest" description="Disordered" evidence="1">
    <location>
        <begin position="228"/>
        <end position="251"/>
    </location>
</feature>
<gene>
    <name evidence="2" type="ORF">SS1G_09205</name>
</gene>
<feature type="compositionally biased region" description="Polar residues" evidence="1">
    <location>
        <begin position="229"/>
        <end position="239"/>
    </location>
</feature>
<dbReference type="AlphaFoldDB" id="A7EV47"/>
<evidence type="ECO:0000256" key="1">
    <source>
        <dbReference type="SAM" id="MobiDB-lite"/>
    </source>
</evidence>
<accession>A7EV47</accession>
<dbReference type="KEGG" id="ssl:SS1G_09205"/>
<proteinExistence type="predicted"/>
<keyword evidence="3" id="KW-1185">Reference proteome</keyword>
<dbReference type="HOGENOM" id="CLU_475799_0_0_1"/>
<evidence type="ECO:0000313" key="2">
    <source>
        <dbReference type="EMBL" id="EDN93339.1"/>
    </source>
</evidence>
<dbReference type="RefSeq" id="XP_001589484.1">
    <property type="nucleotide sequence ID" value="XM_001589434.1"/>
</dbReference>